<dbReference type="OrthoDB" id="21243at2759"/>
<evidence type="ECO:0000256" key="9">
    <source>
        <dbReference type="ARBA" id="ARBA00048573"/>
    </source>
</evidence>
<dbReference type="SUPFAM" id="SSF50249">
    <property type="entry name" value="Nucleic acid-binding proteins"/>
    <property type="match status" value="1"/>
</dbReference>
<dbReference type="InterPro" id="IPR004364">
    <property type="entry name" value="Aa-tRNA-synt_II"/>
</dbReference>
<name>A0A0D0VMA8_CRYGA</name>
<dbReference type="FunFam" id="3.30.930.10:FF:000087">
    <property type="entry name" value="Lysine--tRNA ligase"/>
    <property type="match status" value="1"/>
</dbReference>
<evidence type="ECO:0000313" key="13">
    <source>
        <dbReference type="EMBL" id="KIR47544.1"/>
    </source>
</evidence>
<feature type="domain" description="Aminoacyl-transfer RNA synthetases class-II family profile" evidence="12">
    <location>
        <begin position="273"/>
        <end position="606"/>
    </location>
</feature>
<dbReference type="HAMAP" id="MF_00252">
    <property type="entry name" value="Lys_tRNA_synth_class2"/>
    <property type="match status" value="1"/>
</dbReference>
<dbReference type="Pfam" id="PF00152">
    <property type="entry name" value="tRNA-synt_2"/>
    <property type="match status" value="1"/>
</dbReference>
<evidence type="ECO:0000256" key="11">
    <source>
        <dbReference type="SAM" id="MobiDB-lite"/>
    </source>
</evidence>
<dbReference type="NCBIfam" id="NF001756">
    <property type="entry name" value="PRK00484.1"/>
    <property type="match status" value="1"/>
</dbReference>
<dbReference type="NCBIfam" id="TIGR00499">
    <property type="entry name" value="lysS_bact"/>
    <property type="match status" value="1"/>
</dbReference>
<dbReference type="PIRSF" id="PIRSF039101">
    <property type="entry name" value="LysRS2"/>
    <property type="match status" value="1"/>
</dbReference>
<dbReference type="FunFam" id="2.40.50.140:FF:000050">
    <property type="entry name" value="Lysine--tRNA ligase"/>
    <property type="match status" value="1"/>
</dbReference>
<dbReference type="CDD" id="cd00775">
    <property type="entry name" value="LysRS_core"/>
    <property type="match status" value="1"/>
</dbReference>
<dbReference type="GO" id="GO:0005829">
    <property type="term" value="C:cytosol"/>
    <property type="evidence" value="ECO:0007669"/>
    <property type="project" value="TreeGrafter"/>
</dbReference>
<evidence type="ECO:0000256" key="10">
    <source>
        <dbReference type="RuleBase" id="RU003748"/>
    </source>
</evidence>
<dbReference type="InterPro" id="IPR034762">
    <property type="entry name" value="Lys-tRNA-ligase_II_bac/euk"/>
</dbReference>
<dbReference type="GO" id="GO:0005524">
    <property type="term" value="F:ATP binding"/>
    <property type="evidence" value="ECO:0007669"/>
    <property type="project" value="UniProtKB-KW"/>
</dbReference>
<dbReference type="GO" id="GO:0006430">
    <property type="term" value="P:lysyl-tRNA aminoacylation"/>
    <property type="evidence" value="ECO:0007669"/>
    <property type="project" value="InterPro"/>
</dbReference>
<proteinExistence type="inferred from homology"/>
<evidence type="ECO:0000256" key="1">
    <source>
        <dbReference type="ARBA" id="ARBA00008226"/>
    </source>
</evidence>
<dbReference type="HOGENOM" id="CLU_008255_6_0_1"/>
<evidence type="ECO:0000256" key="8">
    <source>
        <dbReference type="ARBA" id="ARBA00030563"/>
    </source>
</evidence>
<dbReference type="InterPro" id="IPR002313">
    <property type="entry name" value="Lys-tRNA-ligase_II"/>
</dbReference>
<evidence type="ECO:0000256" key="7">
    <source>
        <dbReference type="ARBA" id="ARBA00023146"/>
    </source>
</evidence>
<gene>
    <name evidence="13" type="ORF">I312_03310</name>
</gene>
<dbReference type="Gene3D" id="3.30.930.10">
    <property type="entry name" value="Bira Bifunctional Protein, Domain 2"/>
    <property type="match status" value="1"/>
</dbReference>
<dbReference type="InterPro" id="IPR012340">
    <property type="entry name" value="NA-bd_OB-fold"/>
</dbReference>
<dbReference type="CDD" id="cd04322">
    <property type="entry name" value="LysRS_N"/>
    <property type="match status" value="1"/>
</dbReference>
<dbReference type="Pfam" id="PF01336">
    <property type="entry name" value="tRNA_anti-codon"/>
    <property type="match status" value="1"/>
</dbReference>
<evidence type="ECO:0000256" key="3">
    <source>
        <dbReference type="ARBA" id="ARBA00022598"/>
    </source>
</evidence>
<keyword evidence="6" id="KW-0648">Protein biosynthesis</keyword>
<dbReference type="GO" id="GO:0004824">
    <property type="term" value="F:lysine-tRNA ligase activity"/>
    <property type="evidence" value="ECO:0007669"/>
    <property type="project" value="UniProtKB-EC"/>
</dbReference>
<dbReference type="EMBL" id="KN847980">
    <property type="protein sequence ID" value="KIR47544.1"/>
    <property type="molecule type" value="Genomic_DNA"/>
</dbReference>
<organism evidence="13">
    <name type="scientific">Cryptococcus bacillisporus CA1280</name>
    <dbReference type="NCBI Taxonomy" id="1296109"/>
    <lineage>
        <taxon>Eukaryota</taxon>
        <taxon>Fungi</taxon>
        <taxon>Dikarya</taxon>
        <taxon>Basidiomycota</taxon>
        <taxon>Agaricomycotina</taxon>
        <taxon>Tremellomycetes</taxon>
        <taxon>Tremellales</taxon>
        <taxon>Cryptococcaceae</taxon>
        <taxon>Cryptococcus</taxon>
        <taxon>Cryptococcus gattii species complex</taxon>
    </lineage>
</organism>
<evidence type="ECO:0000256" key="6">
    <source>
        <dbReference type="ARBA" id="ARBA00022917"/>
    </source>
</evidence>
<dbReference type="PANTHER" id="PTHR42918">
    <property type="entry name" value="LYSYL-TRNA SYNTHETASE"/>
    <property type="match status" value="1"/>
</dbReference>
<keyword evidence="4" id="KW-0547">Nucleotide-binding</keyword>
<feature type="compositionally biased region" description="Low complexity" evidence="11">
    <location>
        <begin position="75"/>
        <end position="85"/>
    </location>
</feature>
<evidence type="ECO:0000256" key="5">
    <source>
        <dbReference type="ARBA" id="ARBA00022840"/>
    </source>
</evidence>
<dbReference type="PANTHER" id="PTHR42918:SF9">
    <property type="entry name" value="LYSINE--TRNA LIGASE"/>
    <property type="match status" value="1"/>
</dbReference>
<dbReference type="InterPro" id="IPR006195">
    <property type="entry name" value="aa-tRNA-synth_II"/>
</dbReference>
<keyword evidence="7" id="KW-0030">Aminoacyl-tRNA synthetase</keyword>
<dbReference type="PROSITE" id="PS50862">
    <property type="entry name" value="AA_TRNA_LIGASE_II"/>
    <property type="match status" value="1"/>
</dbReference>
<evidence type="ECO:0000256" key="2">
    <source>
        <dbReference type="ARBA" id="ARBA00013166"/>
    </source>
</evidence>
<feature type="compositionally biased region" description="Basic and acidic residues" evidence="11">
    <location>
        <begin position="52"/>
        <end position="74"/>
    </location>
</feature>
<reference evidence="13" key="1">
    <citation type="submission" date="2015-01" db="EMBL/GenBank/DDBJ databases">
        <title>The Genome Sequence of Cryptococcus gattii CA1280.</title>
        <authorList>
            <consortium name="The Broad Institute Genomics Platform"/>
            <person name="Cuomo C."/>
            <person name="Litvintseva A."/>
            <person name="Chen Y."/>
            <person name="Heitman J."/>
            <person name="Sun S."/>
            <person name="Springer D."/>
            <person name="Dromer F."/>
            <person name="Young S."/>
            <person name="Zeng Q."/>
            <person name="Gargeya S."/>
            <person name="Abouelleil A."/>
            <person name="Alvarado L."/>
            <person name="Chapman S.B."/>
            <person name="Gainer-Dewar J."/>
            <person name="Goldberg J."/>
            <person name="Griggs A."/>
            <person name="Gujja S."/>
            <person name="Hansen M."/>
            <person name="Howarth C."/>
            <person name="Imamovic A."/>
            <person name="Larimer J."/>
            <person name="Murphy C."/>
            <person name="Naylor J."/>
            <person name="Pearson M."/>
            <person name="Priest M."/>
            <person name="Roberts A."/>
            <person name="Saif S."/>
            <person name="Shea T."/>
            <person name="Sykes S."/>
            <person name="Wortman J."/>
            <person name="Nusbaum C."/>
            <person name="Birren B."/>
        </authorList>
    </citation>
    <scope>NUCLEOTIDE SEQUENCE [LARGE SCALE GENOMIC DNA]</scope>
    <source>
        <strain evidence="13">CA1280</strain>
    </source>
</reference>
<dbReference type="Gene3D" id="2.40.50.140">
    <property type="entry name" value="Nucleic acid-binding proteins"/>
    <property type="match status" value="1"/>
</dbReference>
<dbReference type="PRINTS" id="PR00982">
    <property type="entry name" value="TRNASYNTHLYS"/>
</dbReference>
<dbReference type="InterPro" id="IPR045864">
    <property type="entry name" value="aa-tRNA-synth_II/BPL/LPL"/>
</dbReference>
<accession>A0A0D0VMA8</accession>
<feature type="region of interest" description="Disordered" evidence="11">
    <location>
        <begin position="52"/>
        <end position="92"/>
    </location>
</feature>
<keyword evidence="3 13" id="KW-0436">Ligase</keyword>
<dbReference type="SUPFAM" id="SSF55681">
    <property type="entry name" value="Class II aaRS and biotin synthetases"/>
    <property type="match status" value="1"/>
</dbReference>
<dbReference type="EC" id="6.1.1.6" evidence="2 10"/>
<dbReference type="InterPro" id="IPR018149">
    <property type="entry name" value="Lys-tRNA-synth_II_C"/>
</dbReference>
<comment type="similarity">
    <text evidence="1">Belongs to the class-II aminoacyl-tRNA synthetase family.</text>
</comment>
<evidence type="ECO:0000256" key="4">
    <source>
        <dbReference type="ARBA" id="ARBA00022741"/>
    </source>
</evidence>
<protein>
    <recommendedName>
        <fullName evidence="2 10">Lysine--tRNA ligase</fullName>
        <ecNumber evidence="2 10">6.1.1.6</ecNumber>
    </recommendedName>
    <alternativeName>
        <fullName evidence="8 10">Lysyl-tRNA synthetase</fullName>
    </alternativeName>
</protein>
<dbReference type="GO" id="GO:0000049">
    <property type="term" value="F:tRNA binding"/>
    <property type="evidence" value="ECO:0007669"/>
    <property type="project" value="TreeGrafter"/>
</dbReference>
<comment type="catalytic activity">
    <reaction evidence="9 10">
        <text>tRNA(Lys) + L-lysine + ATP = L-lysyl-tRNA(Lys) + AMP + diphosphate</text>
        <dbReference type="Rhea" id="RHEA:20792"/>
        <dbReference type="Rhea" id="RHEA-COMP:9696"/>
        <dbReference type="Rhea" id="RHEA-COMP:9697"/>
        <dbReference type="ChEBI" id="CHEBI:30616"/>
        <dbReference type="ChEBI" id="CHEBI:32551"/>
        <dbReference type="ChEBI" id="CHEBI:33019"/>
        <dbReference type="ChEBI" id="CHEBI:78442"/>
        <dbReference type="ChEBI" id="CHEBI:78529"/>
        <dbReference type="ChEBI" id="CHEBI:456215"/>
        <dbReference type="EC" id="6.1.1.6"/>
    </reaction>
</comment>
<dbReference type="AlphaFoldDB" id="A0A0D0VMA8"/>
<dbReference type="InterPro" id="IPR004365">
    <property type="entry name" value="NA-bd_OB_tRNA"/>
</dbReference>
<sequence length="630" mass="71291">MLRAIIRTATYTRQATTYAPIFRPQIPLRRTLSMSAPAVEANLHKDEITGEMISKSELKRRQKERQRAAQKAEKAAAAPAAAQPKKQSKADAEAEMDATAFHEMRYKEIAKLRESKQPNPYPHKFNVTHAVPKFVEEWGKEGKLEKGETAQLDNPISLAGRVYTIRESSSKLRFYDLKGDGVKVQIMAQAQNAASLEEYLDTHDRIRRGDIIGVTGVPSRTKMGELSLSISSIQLLSPCLHLLPGREGVVDLETRYRKRYLDLIMNPSTRDIFVTRSKVINYIRKYLDAQGFLEVETPMMSMIAGGATAKPFVTHHNDLKLDLFLRIAPELYLKELVVGGLDRVFEIGRVFRNEQIDMTHNPEFSICEFYMAYADMYDIMDMTEELIEGMVKSLTGGTKLTFHPQGKGEGKKVYEVDFARPWKRFDMIGELEKQLNVKFPPGETLHDDNANKFLRELCEKHNVDCSEPKTNARLLDKLVGEYIENQCVNPSFIVGHPQVMSPLAKYDRSRPGLCERFEAFLCTKEICNAYTELNDPFDQRERFMEQVKQKEQGDEEAQGVDETFLDALEYGLPPTGGWGLGIDRLVMFLTDCSNIKEVLLFPAMRPIVANSVEAVAPSVTATEAAKEAKA</sequence>
<evidence type="ECO:0000259" key="12">
    <source>
        <dbReference type="PROSITE" id="PS50862"/>
    </source>
</evidence>
<dbReference type="InterPro" id="IPR044136">
    <property type="entry name" value="Lys-tRNA-ligase_II_N"/>
</dbReference>
<keyword evidence="5" id="KW-0067">ATP-binding</keyword>